<name>A0AAD9DYF3_9TELE</name>
<evidence type="ECO:0000313" key="2">
    <source>
        <dbReference type="Proteomes" id="UP001239994"/>
    </source>
</evidence>
<sequence>MWGVSEYYIPQSTQIITLLPPPSMGFGSDCDSCSESGSDDSSCLGLCHTEHILQTLNTFRQSATFTDVVLKVEG</sequence>
<comment type="caution">
    <text evidence="1">The sequence shown here is derived from an EMBL/GenBank/DDBJ whole genome shotgun (WGS) entry which is preliminary data.</text>
</comment>
<dbReference type="Proteomes" id="UP001239994">
    <property type="component" value="Unassembled WGS sequence"/>
</dbReference>
<evidence type="ECO:0000313" key="1">
    <source>
        <dbReference type="EMBL" id="KAK1800175.1"/>
    </source>
</evidence>
<dbReference type="AlphaFoldDB" id="A0AAD9DYF3"/>
<reference evidence="1" key="1">
    <citation type="submission" date="2023-03" db="EMBL/GenBank/DDBJ databases">
        <title>Electrophorus voltai genome.</title>
        <authorList>
            <person name="Bian C."/>
        </authorList>
    </citation>
    <scope>NUCLEOTIDE SEQUENCE</scope>
    <source>
        <strain evidence="1">CB-2022</strain>
        <tissue evidence="1">Muscle</tissue>
    </source>
</reference>
<proteinExistence type="predicted"/>
<keyword evidence="2" id="KW-1185">Reference proteome</keyword>
<organism evidence="1 2">
    <name type="scientific">Electrophorus voltai</name>
    <dbReference type="NCBI Taxonomy" id="2609070"/>
    <lineage>
        <taxon>Eukaryota</taxon>
        <taxon>Metazoa</taxon>
        <taxon>Chordata</taxon>
        <taxon>Craniata</taxon>
        <taxon>Vertebrata</taxon>
        <taxon>Euteleostomi</taxon>
        <taxon>Actinopterygii</taxon>
        <taxon>Neopterygii</taxon>
        <taxon>Teleostei</taxon>
        <taxon>Ostariophysi</taxon>
        <taxon>Gymnotiformes</taxon>
        <taxon>Gymnotoidei</taxon>
        <taxon>Gymnotidae</taxon>
        <taxon>Electrophorus</taxon>
    </lineage>
</organism>
<accession>A0AAD9DYF3</accession>
<gene>
    <name evidence="1" type="ORF">P4O66_000227</name>
</gene>
<dbReference type="EMBL" id="JAROKS010000010">
    <property type="protein sequence ID" value="KAK1800175.1"/>
    <property type="molecule type" value="Genomic_DNA"/>
</dbReference>
<protein>
    <submittedName>
        <fullName evidence="1">Uncharacterized protein</fullName>
    </submittedName>
</protein>